<evidence type="ECO:0000256" key="2">
    <source>
        <dbReference type="ARBA" id="ARBA00006267"/>
    </source>
</evidence>
<dbReference type="GO" id="GO:0005516">
    <property type="term" value="F:calmodulin binding"/>
    <property type="evidence" value="ECO:0007669"/>
    <property type="project" value="UniProtKB-KW"/>
</dbReference>
<comment type="cofactor">
    <cofactor evidence="1 12">
        <name>heme b</name>
        <dbReference type="ChEBI" id="CHEBI:60344"/>
    </cofactor>
</comment>
<dbReference type="InterPro" id="IPR004030">
    <property type="entry name" value="NOS_N"/>
</dbReference>
<dbReference type="PRINTS" id="PR00369">
    <property type="entry name" value="FLAVODOXIN"/>
</dbReference>
<dbReference type="GO" id="GO:0010181">
    <property type="term" value="F:FMN binding"/>
    <property type="evidence" value="ECO:0007669"/>
    <property type="project" value="InterPro"/>
</dbReference>
<dbReference type="Gene3D" id="1.20.990.10">
    <property type="entry name" value="NADPH-cytochrome p450 Reductase, Chain A, domain 3"/>
    <property type="match status" value="1"/>
</dbReference>
<dbReference type="InterPro" id="IPR023173">
    <property type="entry name" value="NADPH_Cyt_P450_Rdtase_alpha"/>
</dbReference>
<dbReference type="Gene3D" id="3.90.440.10">
    <property type="entry name" value="Nitric Oxide Synthase,Heme Domain,Chain A domain 2"/>
    <property type="match status" value="1"/>
</dbReference>
<reference evidence="13" key="1">
    <citation type="submission" date="2022-03" db="EMBL/GenBank/DDBJ databases">
        <authorList>
            <person name="Martin C."/>
        </authorList>
    </citation>
    <scope>NUCLEOTIDE SEQUENCE</scope>
</reference>
<dbReference type="FunFam" id="3.90.440.10:FF:000001">
    <property type="entry name" value="Endothelial nitric oxide synthase"/>
    <property type="match status" value="1"/>
</dbReference>
<dbReference type="Gene3D" id="2.40.30.10">
    <property type="entry name" value="Translation factors"/>
    <property type="match status" value="1"/>
</dbReference>
<evidence type="ECO:0000256" key="10">
    <source>
        <dbReference type="ARBA" id="ARBA00023002"/>
    </source>
</evidence>
<keyword evidence="9 12" id="KW-0112">Calmodulin-binding</keyword>
<dbReference type="Gene3D" id="3.40.50.360">
    <property type="match status" value="1"/>
</dbReference>
<keyword evidence="6 12" id="KW-0479">Metal-binding</keyword>
<dbReference type="GO" id="GO:0020037">
    <property type="term" value="F:heme binding"/>
    <property type="evidence" value="ECO:0007669"/>
    <property type="project" value="InterPro"/>
</dbReference>
<comment type="function">
    <text evidence="12">Produces nitric oxide (NO) which is a messenger molecule with diverse functions.</text>
</comment>
<evidence type="ECO:0000256" key="9">
    <source>
        <dbReference type="ARBA" id="ARBA00022860"/>
    </source>
</evidence>
<dbReference type="GO" id="GO:0050661">
    <property type="term" value="F:NADP binding"/>
    <property type="evidence" value="ECO:0007669"/>
    <property type="project" value="InterPro"/>
</dbReference>
<dbReference type="InterPro" id="IPR001433">
    <property type="entry name" value="OxRdtase_FAD/NAD-bd"/>
</dbReference>
<sequence>MENRNDRSKFEKAPLNTVVRLNNVADGTQIEDTLYRSATRSTHCKGQRCVGSKMFHTADMRKPSQMHPKHKVKELAEDFLKQYYAHLNKLNSEEHLARLNSVTTNIEKTGYYEHTFDELQFGARTAWRNAPRCVNRIFWNELQLLDGRKCRSAKDMYKAACEHLVYGGNGGKIRSVVTMFPARHNGEYRVWNSQLIRYAGYRQPDGSVIGDPLNVEFTEICQRMGWVGSGGMFDVLPLILEANGEDPELFDIPKQFIHEVHIKHPEFTWFAELGLKWYAVPAVSNMMFDIGGLQYGAAPFNGWYMSAEVGRDLVDAARYNMSESVAVKMGLDTKSVTSLWKDKAVIEVNRAILYSFQEAKTKIVDHHTCTEGFIRHLKNEQRLRGGCPADWVWIVPPISGSLSPAFHQEMLNYHLTPSIEYQVEPWYVHKWKSPELRYKFRDYIQTRRYTVKHVASLALFCTSLLRKILKKRENISIIYATDSGKSERYAKIVGKVFANRFNTSVTCMNQKSVEELAGEKMVILVSSTAGDGDPPQNGKQMFDEMKMLSEANSGKLLDGVKYSVFALGSTAHIQYCKCGREFDNMLSKLGASRVHPRGEGDELYNEEDSFWSWLKPLFKKACDIFNVQRPVLESLEDVPILTQNYKLLTKTKSVGLVEGLSLLSKKNVVSTKISSRRFLSGKGALTRVIQVVFSVEGDNNNSDLSYSPGDHVAVFPQNTRGSIARILAKVDAETTMPLQVITGDGEEVMPVCTIKEALQSYLDIATAMSRENLKRLVKMEMSDKDRQKIANLIEDNSTPCTHTLGDLTVMCPSMRLDATFLMTSLPRLQPRVYSISNVQEQHPNEIHVTATIVEYRSQDGVIHNGVCTSWFENAPLGSLAPMYIKKALHFNLPNNPRIPVVLIATGSGIAPFRSFWQKRVAMMKGIDRTAFTSDMTLFYGCRTEADDMLYMNEINKAVEHGAMVPPLIAYSRDHSKPKNHVQDLIKKNAKLFFQKLIKQNGHVFVCGNIQMALSVKETIIGALSEAGGMSIAEAAEHTSKMKKSDRYHEDLFGISAWKSSPSSRVNSAQRMNGLSNGHISKQNGMNGLKKTVSSKSLDKDIFHIPKKMPRISLEKLVT</sequence>
<name>A0A8J1Y1H0_OWEFU</name>
<dbReference type="Pfam" id="PF02898">
    <property type="entry name" value="NO_synthase"/>
    <property type="match status" value="1"/>
</dbReference>
<dbReference type="InterPro" id="IPR003097">
    <property type="entry name" value="CysJ-like_FAD-binding"/>
</dbReference>
<protein>
    <recommendedName>
        <fullName evidence="12">Nitric oxide synthase</fullName>
        <ecNumber evidence="12">1.14.13.39</ecNumber>
    </recommendedName>
</protein>
<dbReference type="PRINTS" id="PR00371">
    <property type="entry name" value="FPNCR"/>
</dbReference>
<dbReference type="EMBL" id="CAIIXF020000001">
    <property type="protein sequence ID" value="CAH1773784.1"/>
    <property type="molecule type" value="Genomic_DNA"/>
</dbReference>
<dbReference type="InterPro" id="IPR029039">
    <property type="entry name" value="Flavoprotein-like_sf"/>
</dbReference>
<dbReference type="Gene3D" id="3.90.1230.10">
    <property type="entry name" value="Nitric Oxide Synthase, Chain A, domain 3"/>
    <property type="match status" value="1"/>
</dbReference>
<keyword evidence="11 12" id="KW-0408">Iron</keyword>
<keyword evidence="14" id="KW-1185">Reference proteome</keyword>
<keyword evidence="5 12" id="KW-0288">FMN</keyword>
<dbReference type="SUPFAM" id="SSF56512">
    <property type="entry name" value="Nitric oxide (NO) synthase oxygenase domain"/>
    <property type="match status" value="1"/>
</dbReference>
<evidence type="ECO:0000256" key="8">
    <source>
        <dbReference type="ARBA" id="ARBA00022857"/>
    </source>
</evidence>
<dbReference type="SUPFAM" id="SSF63380">
    <property type="entry name" value="Riboflavin synthase domain-like"/>
    <property type="match status" value="1"/>
</dbReference>
<keyword evidence="10 12" id="KW-0560">Oxidoreductase</keyword>
<evidence type="ECO:0000256" key="5">
    <source>
        <dbReference type="ARBA" id="ARBA00022643"/>
    </source>
</evidence>
<keyword evidence="7 12" id="KW-0274">FAD</keyword>
<dbReference type="InterPro" id="IPR036119">
    <property type="entry name" value="NOS_N_sf"/>
</dbReference>
<dbReference type="InterPro" id="IPR008254">
    <property type="entry name" value="Flavodoxin/NO_synth"/>
</dbReference>
<dbReference type="InterPro" id="IPR050607">
    <property type="entry name" value="NOS"/>
</dbReference>
<evidence type="ECO:0000313" key="14">
    <source>
        <dbReference type="Proteomes" id="UP000749559"/>
    </source>
</evidence>
<dbReference type="InterPro" id="IPR044944">
    <property type="entry name" value="NOS_dom_3"/>
</dbReference>
<comment type="cofactor">
    <cofactor evidence="12">
        <name>FAD</name>
        <dbReference type="ChEBI" id="CHEBI:57692"/>
    </cofactor>
    <text evidence="12">Binds 1 FAD.</text>
</comment>
<dbReference type="PANTHER" id="PTHR43410">
    <property type="entry name" value="NITRIC OXIDE SYNTHASE OXYGENASE"/>
    <property type="match status" value="1"/>
</dbReference>
<dbReference type="PIRSF" id="PIRSF000333">
    <property type="entry name" value="NOS"/>
    <property type="match status" value="1"/>
</dbReference>
<dbReference type="Gene3D" id="3.90.340.10">
    <property type="entry name" value="Nitric Oxide Synthase, Chain A, domain 1"/>
    <property type="match status" value="1"/>
</dbReference>
<comment type="cofactor">
    <cofactor evidence="12">
        <name>FMN</name>
        <dbReference type="ChEBI" id="CHEBI:58210"/>
    </cofactor>
    <text evidence="12">Binds 1 FMN.</text>
</comment>
<proteinExistence type="inferred from homology"/>
<dbReference type="GO" id="GO:0046872">
    <property type="term" value="F:metal ion binding"/>
    <property type="evidence" value="ECO:0007669"/>
    <property type="project" value="UniProtKB-KW"/>
</dbReference>
<evidence type="ECO:0000313" key="13">
    <source>
        <dbReference type="EMBL" id="CAH1773784.1"/>
    </source>
</evidence>
<dbReference type="InterPro" id="IPR044940">
    <property type="entry name" value="NOS_dom_2"/>
</dbReference>
<keyword evidence="3 12" id="KW-0349">Heme</keyword>
<dbReference type="GO" id="GO:0050660">
    <property type="term" value="F:flavin adenine dinucleotide binding"/>
    <property type="evidence" value="ECO:0007669"/>
    <property type="project" value="InterPro"/>
</dbReference>
<dbReference type="PROSITE" id="PS50902">
    <property type="entry name" value="FLAVODOXIN_LIKE"/>
    <property type="match status" value="1"/>
</dbReference>
<dbReference type="GO" id="GO:0006809">
    <property type="term" value="P:nitric oxide biosynthetic process"/>
    <property type="evidence" value="ECO:0007669"/>
    <property type="project" value="InterPro"/>
</dbReference>
<dbReference type="Proteomes" id="UP000749559">
    <property type="component" value="Unassembled WGS sequence"/>
</dbReference>
<gene>
    <name evidence="13" type="ORF">OFUS_LOCUS1331</name>
</gene>
<dbReference type="Pfam" id="PF00258">
    <property type="entry name" value="Flavodoxin_1"/>
    <property type="match status" value="1"/>
</dbReference>
<organism evidence="13 14">
    <name type="scientific">Owenia fusiformis</name>
    <name type="common">Polychaete worm</name>
    <dbReference type="NCBI Taxonomy" id="6347"/>
    <lineage>
        <taxon>Eukaryota</taxon>
        <taxon>Metazoa</taxon>
        <taxon>Spiralia</taxon>
        <taxon>Lophotrochozoa</taxon>
        <taxon>Annelida</taxon>
        <taxon>Polychaeta</taxon>
        <taxon>Sedentaria</taxon>
        <taxon>Canalipalpata</taxon>
        <taxon>Sabellida</taxon>
        <taxon>Oweniida</taxon>
        <taxon>Oweniidae</taxon>
        <taxon>Owenia</taxon>
    </lineage>
</organism>
<accession>A0A8J1Y1H0</accession>
<evidence type="ECO:0000256" key="7">
    <source>
        <dbReference type="ARBA" id="ARBA00022827"/>
    </source>
</evidence>
<dbReference type="Gene3D" id="3.40.50.80">
    <property type="entry name" value="Nucleotide-binding domain of ferredoxin-NADP reductase (FNR) module"/>
    <property type="match status" value="1"/>
</dbReference>
<dbReference type="SUPFAM" id="SSF52343">
    <property type="entry name" value="Ferredoxin reductase-like, C-terminal NADP-linked domain"/>
    <property type="match status" value="1"/>
</dbReference>
<evidence type="ECO:0000256" key="4">
    <source>
        <dbReference type="ARBA" id="ARBA00022630"/>
    </source>
</evidence>
<dbReference type="InterPro" id="IPR017927">
    <property type="entry name" value="FAD-bd_FR_type"/>
</dbReference>
<evidence type="ECO:0000256" key="3">
    <source>
        <dbReference type="ARBA" id="ARBA00022617"/>
    </source>
</evidence>
<dbReference type="Pfam" id="PF00667">
    <property type="entry name" value="FAD_binding_1"/>
    <property type="match status" value="1"/>
</dbReference>
<dbReference type="AlphaFoldDB" id="A0A8J1Y1H0"/>
<dbReference type="InterPro" id="IPR012144">
    <property type="entry name" value="NOS_euk"/>
</dbReference>
<evidence type="ECO:0000256" key="6">
    <source>
        <dbReference type="ARBA" id="ARBA00022723"/>
    </source>
</evidence>
<comment type="caution">
    <text evidence="13">The sequence shown here is derived from an EMBL/GenBank/DDBJ whole genome shotgun (WGS) entry which is preliminary data.</text>
</comment>
<dbReference type="PANTHER" id="PTHR43410:SF1">
    <property type="entry name" value="NITRIC OXIDE SYNTHASE"/>
    <property type="match status" value="1"/>
</dbReference>
<comment type="catalytic activity">
    <reaction evidence="12">
        <text>2 L-arginine + 3 NADPH + 4 O2 + H(+) = 2 L-citrulline + 2 nitric oxide + 3 NADP(+) + 4 H2O</text>
        <dbReference type="Rhea" id="RHEA:19897"/>
        <dbReference type="ChEBI" id="CHEBI:15377"/>
        <dbReference type="ChEBI" id="CHEBI:15378"/>
        <dbReference type="ChEBI" id="CHEBI:15379"/>
        <dbReference type="ChEBI" id="CHEBI:16480"/>
        <dbReference type="ChEBI" id="CHEBI:32682"/>
        <dbReference type="ChEBI" id="CHEBI:57743"/>
        <dbReference type="ChEBI" id="CHEBI:57783"/>
        <dbReference type="ChEBI" id="CHEBI:58349"/>
        <dbReference type="EC" id="1.14.13.39"/>
    </reaction>
</comment>
<keyword evidence="4" id="KW-0285">Flavoprotein</keyword>
<evidence type="ECO:0000256" key="11">
    <source>
        <dbReference type="ARBA" id="ARBA00023004"/>
    </source>
</evidence>
<dbReference type="SUPFAM" id="SSF52218">
    <property type="entry name" value="Flavoproteins"/>
    <property type="match status" value="1"/>
</dbReference>
<dbReference type="OrthoDB" id="1688044at2759"/>
<keyword evidence="8 12" id="KW-0521">NADP</keyword>
<dbReference type="InterPro" id="IPR017938">
    <property type="entry name" value="Riboflavin_synthase-like_b-brl"/>
</dbReference>
<dbReference type="InterPro" id="IPR044943">
    <property type="entry name" value="NOS_dom_1"/>
</dbReference>
<dbReference type="InterPro" id="IPR001709">
    <property type="entry name" value="Flavoprot_Pyr_Nucl_cyt_Rdtase"/>
</dbReference>
<dbReference type="InterPro" id="IPR001094">
    <property type="entry name" value="Flavdoxin-like"/>
</dbReference>
<evidence type="ECO:0000256" key="1">
    <source>
        <dbReference type="ARBA" id="ARBA00001970"/>
    </source>
</evidence>
<comment type="similarity">
    <text evidence="2 12">Belongs to the NOS family.</text>
</comment>
<evidence type="ECO:0000256" key="12">
    <source>
        <dbReference type="PIRNR" id="PIRNR000333"/>
    </source>
</evidence>
<dbReference type="PROSITE" id="PS51384">
    <property type="entry name" value="FAD_FR"/>
    <property type="match status" value="1"/>
</dbReference>
<dbReference type="Pfam" id="PF00175">
    <property type="entry name" value="NAD_binding_1"/>
    <property type="match status" value="1"/>
</dbReference>
<dbReference type="GO" id="GO:0004517">
    <property type="term" value="F:nitric-oxide synthase activity"/>
    <property type="evidence" value="ECO:0007669"/>
    <property type="project" value="UniProtKB-EC"/>
</dbReference>
<dbReference type="InterPro" id="IPR039261">
    <property type="entry name" value="FNR_nucleotide-bd"/>
</dbReference>
<dbReference type="EC" id="1.14.13.39" evidence="12"/>